<keyword evidence="2" id="KW-1185">Reference proteome</keyword>
<dbReference type="AlphaFoldDB" id="A0AAW1V6V5"/>
<dbReference type="EMBL" id="JARQZJ010000128">
    <property type="protein sequence ID" value="KAK9891431.1"/>
    <property type="molecule type" value="Genomic_DNA"/>
</dbReference>
<organism evidence="1 2">
    <name type="scientific">Henosepilachna vigintioctopunctata</name>
    <dbReference type="NCBI Taxonomy" id="420089"/>
    <lineage>
        <taxon>Eukaryota</taxon>
        <taxon>Metazoa</taxon>
        <taxon>Ecdysozoa</taxon>
        <taxon>Arthropoda</taxon>
        <taxon>Hexapoda</taxon>
        <taxon>Insecta</taxon>
        <taxon>Pterygota</taxon>
        <taxon>Neoptera</taxon>
        <taxon>Endopterygota</taxon>
        <taxon>Coleoptera</taxon>
        <taxon>Polyphaga</taxon>
        <taxon>Cucujiformia</taxon>
        <taxon>Coccinelloidea</taxon>
        <taxon>Coccinellidae</taxon>
        <taxon>Epilachninae</taxon>
        <taxon>Epilachnini</taxon>
        <taxon>Henosepilachna</taxon>
    </lineage>
</organism>
<reference evidence="1 2" key="1">
    <citation type="submission" date="2023-03" db="EMBL/GenBank/DDBJ databases">
        <title>Genome insight into feeding habits of ladybird beetles.</title>
        <authorList>
            <person name="Li H.-S."/>
            <person name="Huang Y.-H."/>
            <person name="Pang H."/>
        </authorList>
    </citation>
    <scope>NUCLEOTIDE SEQUENCE [LARGE SCALE GENOMIC DNA]</scope>
    <source>
        <strain evidence="1">SYSU_2023b</strain>
        <tissue evidence="1">Whole body</tissue>
    </source>
</reference>
<sequence length="147" mass="16686">VLPACVTEEWILLCTEILQKSSFKDLLSILKDMMILLCQFIQSQEDKETYSTLIQALKYCVQQSGIVIQNFLSTYSTLEDEIIVTDSLVDLMSLLPLPVKQSEGLSLLSLISEQSLKNLGKDKKFVERICKIKDVKICQVLAQRILN</sequence>
<gene>
    <name evidence="1" type="ORF">WA026_014668</name>
</gene>
<comment type="caution">
    <text evidence="1">The sequence shown here is derived from an EMBL/GenBank/DDBJ whole genome shotgun (WGS) entry which is preliminary data.</text>
</comment>
<name>A0AAW1V6V5_9CUCU</name>
<evidence type="ECO:0000313" key="2">
    <source>
        <dbReference type="Proteomes" id="UP001431783"/>
    </source>
</evidence>
<dbReference type="Proteomes" id="UP001431783">
    <property type="component" value="Unassembled WGS sequence"/>
</dbReference>
<feature type="non-terminal residue" evidence="1">
    <location>
        <position position="1"/>
    </location>
</feature>
<evidence type="ECO:0000313" key="1">
    <source>
        <dbReference type="EMBL" id="KAK9891431.1"/>
    </source>
</evidence>
<accession>A0AAW1V6V5</accession>
<protein>
    <submittedName>
        <fullName evidence="1">Uncharacterized protein</fullName>
    </submittedName>
</protein>
<proteinExistence type="predicted"/>